<dbReference type="Pfam" id="PF02668">
    <property type="entry name" value="TauD"/>
    <property type="match status" value="1"/>
</dbReference>
<dbReference type="RefSeq" id="NP_001171788.1">
    <property type="nucleotide sequence ID" value="NM_001184859.1"/>
</dbReference>
<reference evidence="4" key="1">
    <citation type="journal article" date="2008" name="Biol. Bull.">
        <title>cDNA sequences for transcription factors and signaling proteins of the hemichordate Saccoglossus kowalevskii: efficacy of the expressed sequence tag (EST) approach for evolutionary and developmental studies of a new organism.</title>
        <authorList>
            <person name="Freeman R.M. Jr."/>
            <person name="Wu M."/>
            <person name="Cordonnier-Pratt M.M."/>
            <person name="Pratt L.H."/>
            <person name="Gruber C.E."/>
            <person name="Smith M."/>
            <person name="Lander E.S."/>
            <person name="Stange-Thomann N."/>
            <person name="Lowe C.J."/>
            <person name="Gerhart J."/>
            <person name="Kirschner M."/>
        </authorList>
    </citation>
    <scope>NUCLEOTIDE SEQUENCE</scope>
</reference>
<evidence type="ECO:0000313" key="3">
    <source>
        <dbReference type="Proteomes" id="UP000694865"/>
    </source>
</evidence>
<dbReference type="GeneID" id="100375889"/>
<name>A0ABM0GGV5_SACKO</name>
<dbReference type="InterPro" id="IPR042098">
    <property type="entry name" value="TauD-like_sf"/>
</dbReference>
<dbReference type="Proteomes" id="UP000694865">
    <property type="component" value="Unplaced"/>
</dbReference>
<evidence type="ECO:0000313" key="4">
    <source>
        <dbReference type="RefSeq" id="NP_001171788.1"/>
    </source>
</evidence>
<dbReference type="Gene3D" id="3.60.130.10">
    <property type="entry name" value="Clavaminate synthase-like"/>
    <property type="match status" value="1"/>
</dbReference>
<protein>
    <submittedName>
        <fullName evidence="4">Taurine catabolism dioxygenase-like</fullName>
    </submittedName>
</protein>
<proteinExistence type="predicted"/>
<dbReference type="InterPro" id="IPR050411">
    <property type="entry name" value="AlphaKG_dependent_hydroxylases"/>
</dbReference>
<keyword evidence="3" id="KW-1185">Reference proteome</keyword>
<keyword evidence="1" id="KW-0560">Oxidoreductase</keyword>
<dbReference type="PANTHER" id="PTHR10696:SF21">
    <property type="entry name" value="TAUD_TFDA-LIKE DOMAIN-CONTAINING PROTEIN"/>
    <property type="match status" value="1"/>
</dbReference>
<dbReference type="SUPFAM" id="SSF51197">
    <property type="entry name" value="Clavaminate synthase-like"/>
    <property type="match status" value="1"/>
</dbReference>
<sequence>MFRILRVFPRNGSYFLRCEAKQLWTSGRVCAAAAAFVYQKRLDLPLQTHAKLAGRKWVPGGLNPTNKYPEFIASPKDNFPPVYEAKNSDQVKSVSEWAKAAREIVEDKLVDYGVILFRGMPVEGGEGFSQFLINLGYETMGYEGGLAVRQKVAAGVLTASDDLPEVTIQPHNEMAYSEDYPKKLFFYCHVAPEPGRGGETGLTRVRDIQAKLKPEVKEKFRKLGIKYHCYLPSKEHSQYKSWQETFFSEEMSDVEQFMKKMNYEYKWCENNALSYSHVLPAFQKHHKTGEELWFNHVHRHHVTNLSEHPKYTDQPDLPPLRFPYHTMYGDGTEIEPEVMQHIRDVIWQVSVGFPLLKGDLLIYDNMLVQHSRLGFSGPRKLLAAMTRD</sequence>
<dbReference type="PANTHER" id="PTHR10696">
    <property type="entry name" value="GAMMA-BUTYROBETAINE HYDROXYLASE-RELATED"/>
    <property type="match status" value="1"/>
</dbReference>
<organism evidence="3 4">
    <name type="scientific">Saccoglossus kowalevskii</name>
    <name type="common">Acorn worm</name>
    <dbReference type="NCBI Taxonomy" id="10224"/>
    <lineage>
        <taxon>Eukaryota</taxon>
        <taxon>Metazoa</taxon>
        <taxon>Hemichordata</taxon>
        <taxon>Enteropneusta</taxon>
        <taxon>Harrimaniidae</taxon>
        <taxon>Saccoglossus</taxon>
    </lineage>
</organism>
<accession>A0ABM0GGV5</accession>
<evidence type="ECO:0000259" key="2">
    <source>
        <dbReference type="Pfam" id="PF02668"/>
    </source>
</evidence>
<dbReference type="InterPro" id="IPR003819">
    <property type="entry name" value="TauD/TfdA-like"/>
</dbReference>
<gene>
    <name evidence="4" type="primary">LOC100375889</name>
</gene>
<feature type="domain" description="TauD/TfdA-like" evidence="2">
    <location>
        <begin position="90"/>
        <end position="384"/>
    </location>
</feature>
<reference evidence="4" key="2">
    <citation type="submission" date="2025-08" db="UniProtKB">
        <authorList>
            <consortium name="RefSeq"/>
        </authorList>
    </citation>
    <scope>IDENTIFICATION</scope>
</reference>
<evidence type="ECO:0000256" key="1">
    <source>
        <dbReference type="ARBA" id="ARBA00023002"/>
    </source>
</evidence>